<dbReference type="InterPro" id="IPR013320">
    <property type="entry name" value="ConA-like_dom_sf"/>
</dbReference>
<organism evidence="3 4">
    <name type="scientific">Paracraurococcus lichenis</name>
    <dbReference type="NCBI Taxonomy" id="3064888"/>
    <lineage>
        <taxon>Bacteria</taxon>
        <taxon>Pseudomonadati</taxon>
        <taxon>Pseudomonadota</taxon>
        <taxon>Alphaproteobacteria</taxon>
        <taxon>Acetobacterales</taxon>
        <taxon>Roseomonadaceae</taxon>
        <taxon>Paracraurococcus</taxon>
    </lineage>
</organism>
<gene>
    <name evidence="3" type="ORF">Q7A36_31100</name>
</gene>
<dbReference type="RefSeq" id="WP_305107681.1">
    <property type="nucleotide sequence ID" value="NZ_JAUTWS010000059.1"/>
</dbReference>
<feature type="domain" description="GH16" evidence="2">
    <location>
        <begin position="222"/>
        <end position="451"/>
    </location>
</feature>
<dbReference type="Pfam" id="PF00722">
    <property type="entry name" value="Glyco_hydro_16"/>
    <property type="match status" value="1"/>
</dbReference>
<dbReference type="Gene3D" id="2.60.120.200">
    <property type="match status" value="1"/>
</dbReference>
<comment type="caution">
    <text evidence="3">The sequence shown here is derived from an EMBL/GenBank/DDBJ whole genome shotgun (WGS) entry which is preliminary data.</text>
</comment>
<evidence type="ECO:0000259" key="2">
    <source>
        <dbReference type="PROSITE" id="PS51762"/>
    </source>
</evidence>
<accession>A0ABT9E9E1</accession>
<dbReference type="Gene3D" id="2.60.60.40">
    <property type="match status" value="1"/>
</dbReference>
<comment type="similarity">
    <text evidence="1">Belongs to the glycosyl hydrolase 16 family.</text>
</comment>
<dbReference type="PROSITE" id="PS51762">
    <property type="entry name" value="GH16_2"/>
    <property type="match status" value="1"/>
</dbReference>
<dbReference type="SUPFAM" id="SSF49899">
    <property type="entry name" value="Concanavalin A-like lectins/glucanases"/>
    <property type="match status" value="1"/>
</dbReference>
<proteinExistence type="inferred from homology"/>
<evidence type="ECO:0000313" key="3">
    <source>
        <dbReference type="EMBL" id="MDO9712821.1"/>
    </source>
</evidence>
<dbReference type="Proteomes" id="UP001243009">
    <property type="component" value="Unassembled WGS sequence"/>
</dbReference>
<keyword evidence="4" id="KW-1185">Reference proteome</keyword>
<protein>
    <submittedName>
        <fullName evidence="3">Carbohydrate-binding domain-containing protein</fullName>
    </submittedName>
</protein>
<dbReference type="InterPro" id="IPR000757">
    <property type="entry name" value="Beta-glucanase-like"/>
</dbReference>
<sequence length="467" mass="48376">MTTPAVAASAILQPLDPPAGTRVVGVGTGPNTLDLHVSGTPYAGLMPQFTVSVDGVQMGGVFTVSSLHGQASDAIALHGTWGPGAHVVSINYLNDDFNRAADWSNPAAVMAVSGNDRNLFIDDASYDGQAIPGAARGIWNAAYKWGDFTTASAPTGTTAAVGTTVAPDATAQANSLTDKAGSGAFDTTDAALAQYGITQQDLAAYQQQANEALAGTGLNPDIYAMGKPVSGSAPAVVDDRTLDFNGGHYDIRYVEDFGNGRGLFTNAWGDAGVANGVGYSAVRTDDGFSGLMIPANGPSGGLSYGLHVLFGSLTPAWHSGTYFCLWPADDKWPGPEIDLVEINGAGQPYGTLHWAKNGVAGDGGFDNNGYDSFVYTGVDASQPHAYWVDWQRDHITFGVDDHAFRTFTTHVPQAYVDGGTNQSPGIGSKFEGVANTGTLQGYVYATESTTGGFSAAQLTGALDHPLI</sequence>
<evidence type="ECO:0000313" key="4">
    <source>
        <dbReference type="Proteomes" id="UP001243009"/>
    </source>
</evidence>
<dbReference type="EMBL" id="JAUTWS010000059">
    <property type="protein sequence ID" value="MDO9712821.1"/>
    <property type="molecule type" value="Genomic_DNA"/>
</dbReference>
<evidence type="ECO:0000256" key="1">
    <source>
        <dbReference type="ARBA" id="ARBA00006865"/>
    </source>
</evidence>
<reference evidence="3 4" key="1">
    <citation type="submission" date="2023-08" db="EMBL/GenBank/DDBJ databases">
        <title>The draft genome sequence of Paracraurococcus sp. LOR1-02.</title>
        <authorList>
            <person name="Kingkaew E."/>
            <person name="Tanasupawat S."/>
        </authorList>
    </citation>
    <scope>NUCLEOTIDE SEQUENCE [LARGE SCALE GENOMIC DNA]</scope>
    <source>
        <strain evidence="3 4">LOR1-02</strain>
    </source>
</reference>
<name>A0ABT9E9E1_9PROT</name>